<feature type="compositionally biased region" description="Basic and acidic residues" evidence="1">
    <location>
        <begin position="207"/>
        <end position="220"/>
    </location>
</feature>
<feature type="region of interest" description="Disordered" evidence="1">
    <location>
        <begin position="87"/>
        <end position="114"/>
    </location>
</feature>
<dbReference type="EMBL" id="BAAAZG010000001">
    <property type="protein sequence ID" value="GAA4054452.1"/>
    <property type="molecule type" value="Genomic_DNA"/>
</dbReference>
<evidence type="ECO:0000313" key="3">
    <source>
        <dbReference type="Proteomes" id="UP001500683"/>
    </source>
</evidence>
<comment type="caution">
    <text evidence="2">The sequence shown here is derived from an EMBL/GenBank/DDBJ whole genome shotgun (WGS) entry which is preliminary data.</text>
</comment>
<evidence type="ECO:0000313" key="2">
    <source>
        <dbReference type="EMBL" id="GAA4054452.1"/>
    </source>
</evidence>
<reference evidence="3" key="1">
    <citation type="journal article" date="2019" name="Int. J. Syst. Evol. Microbiol.">
        <title>The Global Catalogue of Microorganisms (GCM) 10K type strain sequencing project: providing services to taxonomists for standard genome sequencing and annotation.</title>
        <authorList>
            <consortium name="The Broad Institute Genomics Platform"/>
            <consortium name="The Broad Institute Genome Sequencing Center for Infectious Disease"/>
            <person name="Wu L."/>
            <person name="Ma J."/>
        </authorList>
    </citation>
    <scope>NUCLEOTIDE SEQUENCE [LARGE SCALE GENOMIC DNA]</scope>
    <source>
        <strain evidence="3">JCM 16702</strain>
    </source>
</reference>
<accession>A0ABP7UWL3</accession>
<gene>
    <name evidence="2" type="ORF">GCM10022214_01620</name>
</gene>
<evidence type="ECO:0000256" key="1">
    <source>
        <dbReference type="SAM" id="MobiDB-lite"/>
    </source>
</evidence>
<feature type="compositionally biased region" description="Polar residues" evidence="1">
    <location>
        <begin position="187"/>
        <end position="196"/>
    </location>
</feature>
<feature type="region of interest" description="Disordered" evidence="1">
    <location>
        <begin position="1"/>
        <end position="66"/>
    </location>
</feature>
<feature type="region of interest" description="Disordered" evidence="1">
    <location>
        <begin position="175"/>
        <end position="233"/>
    </location>
</feature>
<organism evidence="2 3">
    <name type="scientific">Actinomadura miaoliensis</name>
    <dbReference type="NCBI Taxonomy" id="430685"/>
    <lineage>
        <taxon>Bacteria</taxon>
        <taxon>Bacillati</taxon>
        <taxon>Actinomycetota</taxon>
        <taxon>Actinomycetes</taxon>
        <taxon>Streptosporangiales</taxon>
        <taxon>Thermomonosporaceae</taxon>
        <taxon>Actinomadura</taxon>
    </lineage>
</organism>
<sequence length="233" mass="24962">MAPCGTPQRRAPAGPEASEVEPDSEKEIPHAGGATLVASPTPSIEQARAERIASQATAPTACRDSCPGARDGLLEGCCNSGGDGAGEHGLHPDTEPANRGEHVREPDPATATTARPLLDLAATYRVWKREPPYRLMAERARHRYVPSTFNTLTKREPPPNVEALLASLRAAASTRQNVNIGARRGSASRSPNATGSRTHRRSQPAEQHVDDAHRTERRSAGDTLAHVQRQPHP</sequence>
<name>A0ABP7UWL3_9ACTN</name>
<feature type="compositionally biased region" description="Basic and acidic residues" evidence="1">
    <location>
        <begin position="87"/>
        <end position="107"/>
    </location>
</feature>
<dbReference type="Proteomes" id="UP001500683">
    <property type="component" value="Unassembled WGS sequence"/>
</dbReference>
<protein>
    <submittedName>
        <fullName evidence="2">Uncharacterized protein</fullName>
    </submittedName>
</protein>
<proteinExistence type="predicted"/>
<keyword evidence="3" id="KW-1185">Reference proteome</keyword>